<name>B8C9I9_THAPS</name>
<keyword evidence="1 2" id="KW-0802">TPR repeat</keyword>
<evidence type="ECO:0000313" key="5">
    <source>
        <dbReference type="Proteomes" id="UP000001449"/>
    </source>
</evidence>
<feature type="compositionally biased region" description="Acidic residues" evidence="3">
    <location>
        <begin position="219"/>
        <end position="236"/>
    </location>
</feature>
<dbReference type="PANTHER" id="PTHR12558">
    <property type="entry name" value="CELL DIVISION CYCLE 16,23,27"/>
    <property type="match status" value="1"/>
</dbReference>
<dbReference type="STRING" id="35128.B8C9I9"/>
<evidence type="ECO:0000313" key="4">
    <source>
        <dbReference type="EMBL" id="EED90050.1"/>
    </source>
</evidence>
<accession>B8C9I9</accession>
<keyword evidence="5" id="KW-1185">Reference proteome</keyword>
<dbReference type="Pfam" id="PF13432">
    <property type="entry name" value="TPR_16"/>
    <property type="match status" value="1"/>
</dbReference>
<dbReference type="eggNOG" id="KOG1174">
    <property type="taxonomic scope" value="Eukaryota"/>
</dbReference>
<dbReference type="RefSeq" id="XP_002292854.1">
    <property type="nucleotide sequence ID" value="XM_002292818.1"/>
</dbReference>
<dbReference type="InParanoid" id="B8C9I9"/>
<dbReference type="PANTHER" id="PTHR12558:SF36">
    <property type="entry name" value="ANAPHASE-PROMOTING COMPLEX SUBUNIT 7"/>
    <property type="match status" value="1"/>
</dbReference>
<dbReference type="GeneID" id="7445913"/>
<dbReference type="OMA" id="CFLELET"/>
<reference evidence="4 5" key="2">
    <citation type="journal article" date="2008" name="Nature">
        <title>The Phaeodactylum genome reveals the evolutionary history of diatom genomes.</title>
        <authorList>
            <person name="Bowler C."/>
            <person name="Allen A.E."/>
            <person name="Badger J.H."/>
            <person name="Grimwood J."/>
            <person name="Jabbari K."/>
            <person name="Kuo A."/>
            <person name="Maheswari U."/>
            <person name="Martens C."/>
            <person name="Maumus F."/>
            <person name="Otillar R.P."/>
            <person name="Rayko E."/>
            <person name="Salamov A."/>
            <person name="Vandepoele K."/>
            <person name="Beszteri B."/>
            <person name="Gruber A."/>
            <person name="Heijde M."/>
            <person name="Katinka M."/>
            <person name="Mock T."/>
            <person name="Valentin K."/>
            <person name="Verret F."/>
            <person name="Berges J.A."/>
            <person name="Brownlee C."/>
            <person name="Cadoret J.P."/>
            <person name="Chiovitti A."/>
            <person name="Choi C.J."/>
            <person name="Coesel S."/>
            <person name="De Martino A."/>
            <person name="Detter J.C."/>
            <person name="Durkin C."/>
            <person name="Falciatore A."/>
            <person name="Fournet J."/>
            <person name="Haruta M."/>
            <person name="Huysman M.J."/>
            <person name="Jenkins B.D."/>
            <person name="Jiroutova K."/>
            <person name="Jorgensen R.E."/>
            <person name="Joubert Y."/>
            <person name="Kaplan A."/>
            <person name="Kroger N."/>
            <person name="Kroth P.G."/>
            <person name="La Roche J."/>
            <person name="Lindquist E."/>
            <person name="Lommer M."/>
            <person name="Martin-Jezequel V."/>
            <person name="Lopez P.J."/>
            <person name="Lucas S."/>
            <person name="Mangogna M."/>
            <person name="McGinnis K."/>
            <person name="Medlin L.K."/>
            <person name="Montsant A."/>
            <person name="Oudot-Le Secq M.P."/>
            <person name="Napoli C."/>
            <person name="Obornik M."/>
            <person name="Parker M.S."/>
            <person name="Petit J.L."/>
            <person name="Porcel B.M."/>
            <person name="Poulsen N."/>
            <person name="Robison M."/>
            <person name="Rychlewski L."/>
            <person name="Rynearson T.A."/>
            <person name="Schmutz J."/>
            <person name="Shapiro H."/>
            <person name="Siaut M."/>
            <person name="Stanley M."/>
            <person name="Sussman M.R."/>
            <person name="Taylor A.R."/>
            <person name="Vardi A."/>
            <person name="von Dassow P."/>
            <person name="Vyverman W."/>
            <person name="Willis A."/>
            <person name="Wyrwicz L.S."/>
            <person name="Rokhsar D.S."/>
            <person name="Weissenbach J."/>
            <person name="Armbrust E.V."/>
            <person name="Green B.R."/>
            <person name="Van de Peer Y."/>
            <person name="Grigoriev I.V."/>
        </authorList>
    </citation>
    <scope>NUCLEOTIDE SEQUENCE [LARGE SCALE GENOMIC DNA]</scope>
    <source>
        <strain evidence="4 5">CCMP1335</strain>
    </source>
</reference>
<organism evidence="4 5">
    <name type="scientific">Thalassiosira pseudonana</name>
    <name type="common">Marine diatom</name>
    <name type="synonym">Cyclotella nana</name>
    <dbReference type="NCBI Taxonomy" id="35128"/>
    <lineage>
        <taxon>Eukaryota</taxon>
        <taxon>Sar</taxon>
        <taxon>Stramenopiles</taxon>
        <taxon>Ochrophyta</taxon>
        <taxon>Bacillariophyta</taxon>
        <taxon>Coscinodiscophyceae</taxon>
        <taxon>Thalassiosirophycidae</taxon>
        <taxon>Thalassiosirales</taxon>
        <taxon>Thalassiosiraceae</taxon>
        <taxon>Thalassiosira</taxon>
    </lineage>
</organism>
<dbReference type="EMBL" id="CM000646">
    <property type="protein sequence ID" value="EED90050.1"/>
    <property type="molecule type" value="Genomic_DNA"/>
</dbReference>
<protein>
    <submittedName>
        <fullName evidence="4">Uncharacterized protein</fullName>
    </submittedName>
</protein>
<dbReference type="SUPFAM" id="SSF48452">
    <property type="entry name" value="TPR-like"/>
    <property type="match status" value="1"/>
</dbReference>
<sequence length="236" mass="26198">MYHLAREDHDKALAFVDKAISLNQQHAFAHYLRGSILHSSQRYDHAVVSFFRANDLQKDLPSYEGLVESYLAANKFKEAICTAKEAISRAPRDARAITLVGLALAQAPVLQQKGEGKERAKRALKKAMALDPGALKPLFALVDLHAAEGDFEVCYKLLREGIEEHLDLLYAKTAEIYTADEKYVEALECFHTAISMNPQNGLAVQGLERLEKILKGIDPDDEEELDEAGDMDDGGD</sequence>
<dbReference type="PaxDb" id="35128-Thaps29469"/>
<reference evidence="4 5" key="1">
    <citation type="journal article" date="2004" name="Science">
        <title>The genome of the diatom Thalassiosira pseudonana: ecology, evolution, and metabolism.</title>
        <authorList>
            <person name="Armbrust E.V."/>
            <person name="Berges J.A."/>
            <person name="Bowler C."/>
            <person name="Green B.R."/>
            <person name="Martinez D."/>
            <person name="Putnam N.H."/>
            <person name="Zhou S."/>
            <person name="Allen A.E."/>
            <person name="Apt K.E."/>
            <person name="Bechner M."/>
            <person name="Brzezinski M.A."/>
            <person name="Chaal B.K."/>
            <person name="Chiovitti A."/>
            <person name="Davis A.K."/>
            <person name="Demarest M.S."/>
            <person name="Detter J.C."/>
            <person name="Glavina T."/>
            <person name="Goodstein D."/>
            <person name="Hadi M.Z."/>
            <person name="Hellsten U."/>
            <person name="Hildebrand M."/>
            <person name="Jenkins B.D."/>
            <person name="Jurka J."/>
            <person name="Kapitonov V.V."/>
            <person name="Kroger N."/>
            <person name="Lau W.W."/>
            <person name="Lane T.W."/>
            <person name="Larimer F.W."/>
            <person name="Lippmeier J.C."/>
            <person name="Lucas S."/>
            <person name="Medina M."/>
            <person name="Montsant A."/>
            <person name="Obornik M."/>
            <person name="Parker M.S."/>
            <person name="Palenik B."/>
            <person name="Pazour G.J."/>
            <person name="Richardson P.M."/>
            <person name="Rynearson T.A."/>
            <person name="Saito M.A."/>
            <person name="Schwartz D.C."/>
            <person name="Thamatrakoln K."/>
            <person name="Valentin K."/>
            <person name="Vardi A."/>
            <person name="Wilkerson F.P."/>
            <person name="Rokhsar D.S."/>
        </authorList>
    </citation>
    <scope>NUCLEOTIDE SEQUENCE [LARGE SCALE GENOMIC DNA]</scope>
    <source>
        <strain evidence="4 5">CCMP1335</strain>
    </source>
</reference>
<dbReference type="HOGENOM" id="CLU_1178085_0_0_1"/>
<dbReference type="Proteomes" id="UP000001449">
    <property type="component" value="Chromosome 10"/>
</dbReference>
<evidence type="ECO:0000256" key="2">
    <source>
        <dbReference type="PROSITE-ProRule" id="PRU00339"/>
    </source>
</evidence>
<dbReference type="AlphaFoldDB" id="B8C9I9"/>
<dbReference type="PROSITE" id="PS50005">
    <property type="entry name" value="TPR"/>
    <property type="match status" value="1"/>
</dbReference>
<proteinExistence type="predicted"/>
<dbReference type="InterPro" id="IPR011990">
    <property type="entry name" value="TPR-like_helical_dom_sf"/>
</dbReference>
<dbReference type="KEGG" id="tps:THAPSDRAFT_29469"/>
<evidence type="ECO:0000256" key="3">
    <source>
        <dbReference type="SAM" id="MobiDB-lite"/>
    </source>
</evidence>
<feature type="repeat" description="TPR" evidence="2">
    <location>
        <begin position="167"/>
        <end position="200"/>
    </location>
</feature>
<dbReference type="SMART" id="SM00028">
    <property type="entry name" value="TPR"/>
    <property type="match status" value="2"/>
</dbReference>
<evidence type="ECO:0000256" key="1">
    <source>
        <dbReference type="ARBA" id="ARBA00022803"/>
    </source>
</evidence>
<feature type="non-terminal residue" evidence="4">
    <location>
        <position position="1"/>
    </location>
</feature>
<feature type="region of interest" description="Disordered" evidence="3">
    <location>
        <begin position="216"/>
        <end position="236"/>
    </location>
</feature>
<dbReference type="Gene3D" id="1.25.40.10">
    <property type="entry name" value="Tetratricopeptide repeat domain"/>
    <property type="match status" value="2"/>
</dbReference>
<gene>
    <name evidence="4" type="ORF">THAPSDRAFT_29469</name>
</gene>
<dbReference type="InterPro" id="IPR019734">
    <property type="entry name" value="TPR_rpt"/>
</dbReference>